<dbReference type="GO" id="GO:0030428">
    <property type="term" value="C:cell septum"/>
    <property type="evidence" value="ECO:0007669"/>
    <property type="project" value="TreeGrafter"/>
</dbReference>
<feature type="topological domain" description="Cytoplasmic" evidence="7">
    <location>
        <begin position="1"/>
        <end position="10"/>
    </location>
</feature>
<keyword evidence="4 7" id="KW-1133">Transmembrane helix</keyword>
<reference evidence="8 9" key="1">
    <citation type="submission" date="2014-02" db="EMBL/GenBank/DDBJ databases">
        <title>Draft Genome of Hylemonella gracilis isolated from the Niagara River.</title>
        <authorList>
            <person name="Pawlowski D.R."/>
            <person name="Koudelka G.B."/>
        </authorList>
    </citation>
    <scope>NUCLEOTIDE SEQUENCE [LARGE SCALE GENOMIC DNA]</scope>
    <source>
        <strain evidence="8 9">Niagara R</strain>
    </source>
</reference>
<evidence type="ECO:0000256" key="5">
    <source>
        <dbReference type="ARBA" id="ARBA00023136"/>
    </source>
</evidence>
<name>A0A016XIX1_9BURK</name>
<dbReference type="PANTHER" id="PTHR37485:SF1">
    <property type="entry name" value="CELL DIVISION PROTEIN FTSB"/>
    <property type="match status" value="1"/>
</dbReference>
<comment type="subcellular location">
    <subcellularLocation>
        <location evidence="7">Cell inner membrane</location>
        <topology evidence="7">Single-pass type II membrane protein</topology>
    </subcellularLocation>
    <text evidence="7">Localizes to the division septum.</text>
</comment>
<dbReference type="EMBL" id="JEMG01000001">
    <property type="protein sequence ID" value="EYC51796.1"/>
    <property type="molecule type" value="Genomic_DNA"/>
</dbReference>
<dbReference type="AlphaFoldDB" id="A0A016XIX1"/>
<sequence length="96" mass="10723">MARPPRPSRLLPLLLVALLLIVHAQLWFGRGSVPQVATLAGKLEAQTQRNAEARAQNERLAAEVQDLQDGLDMVEEKARQDLGMVKPNEIYVQIEK</sequence>
<evidence type="ECO:0000256" key="3">
    <source>
        <dbReference type="ARBA" id="ARBA00022692"/>
    </source>
</evidence>
<gene>
    <name evidence="7" type="primary">ftsB</name>
    <name evidence="8" type="ORF">AZ34_12460</name>
</gene>
<dbReference type="GO" id="GO:0043093">
    <property type="term" value="P:FtsZ-dependent cytokinesis"/>
    <property type="evidence" value="ECO:0007669"/>
    <property type="project" value="UniProtKB-UniRule"/>
</dbReference>
<keyword evidence="6 7" id="KW-0131">Cell cycle</keyword>
<dbReference type="HAMAP" id="MF_00599">
    <property type="entry name" value="FtsB"/>
    <property type="match status" value="1"/>
</dbReference>
<evidence type="ECO:0000313" key="8">
    <source>
        <dbReference type="EMBL" id="EYC51796.1"/>
    </source>
</evidence>
<dbReference type="InterPro" id="IPR023081">
    <property type="entry name" value="Cell_div_FtsB"/>
</dbReference>
<feature type="coiled-coil region" evidence="7">
    <location>
        <begin position="36"/>
        <end position="77"/>
    </location>
</feature>
<dbReference type="Pfam" id="PF04977">
    <property type="entry name" value="DivIC"/>
    <property type="match status" value="1"/>
</dbReference>
<dbReference type="GO" id="GO:0005886">
    <property type="term" value="C:plasma membrane"/>
    <property type="evidence" value="ECO:0007669"/>
    <property type="project" value="UniProtKB-SubCell"/>
</dbReference>
<keyword evidence="5 7" id="KW-0472">Membrane</keyword>
<comment type="subunit">
    <text evidence="7">Part of a complex composed of FtsB, FtsL and FtsQ.</text>
</comment>
<evidence type="ECO:0000256" key="7">
    <source>
        <dbReference type="HAMAP-Rule" id="MF_00599"/>
    </source>
</evidence>
<protein>
    <recommendedName>
        <fullName evidence="7">Cell division protein FtsB</fullName>
    </recommendedName>
</protein>
<organism evidence="8 9">
    <name type="scientific">Hylemonella gracilis str. Niagara R</name>
    <dbReference type="NCBI Taxonomy" id="1458275"/>
    <lineage>
        <taxon>Bacteria</taxon>
        <taxon>Pseudomonadati</taxon>
        <taxon>Pseudomonadota</taxon>
        <taxon>Betaproteobacteria</taxon>
        <taxon>Burkholderiales</taxon>
        <taxon>Comamonadaceae</taxon>
        <taxon>Hylemonella</taxon>
    </lineage>
</organism>
<evidence type="ECO:0000256" key="6">
    <source>
        <dbReference type="ARBA" id="ARBA00023306"/>
    </source>
</evidence>
<keyword evidence="1 7" id="KW-1003">Cell membrane</keyword>
<keyword evidence="7" id="KW-0997">Cell inner membrane</keyword>
<keyword evidence="7" id="KW-0175">Coiled coil</keyword>
<comment type="caution">
    <text evidence="8">The sequence shown here is derived from an EMBL/GenBank/DDBJ whole genome shotgun (WGS) entry which is preliminary data.</text>
</comment>
<evidence type="ECO:0000256" key="4">
    <source>
        <dbReference type="ARBA" id="ARBA00022989"/>
    </source>
</evidence>
<accession>A0A016XIX1</accession>
<comment type="similarity">
    <text evidence="7">Belongs to the FtsB family.</text>
</comment>
<dbReference type="eggNOG" id="COG2919">
    <property type="taxonomic scope" value="Bacteria"/>
</dbReference>
<evidence type="ECO:0000256" key="2">
    <source>
        <dbReference type="ARBA" id="ARBA00022618"/>
    </source>
</evidence>
<dbReference type="InterPro" id="IPR007060">
    <property type="entry name" value="FtsL/DivIC"/>
</dbReference>
<dbReference type="GO" id="GO:0032153">
    <property type="term" value="C:cell division site"/>
    <property type="evidence" value="ECO:0007669"/>
    <property type="project" value="UniProtKB-UniRule"/>
</dbReference>
<keyword evidence="3 7" id="KW-0812">Transmembrane</keyword>
<dbReference type="Proteomes" id="UP000023268">
    <property type="component" value="Unassembled WGS sequence"/>
</dbReference>
<feature type="topological domain" description="Periplasmic" evidence="7">
    <location>
        <begin position="29"/>
        <end position="96"/>
    </location>
</feature>
<keyword evidence="2 7" id="KW-0132">Cell division</keyword>
<dbReference type="RefSeq" id="WP_035608434.1">
    <property type="nucleotide sequence ID" value="NZ_JEMG01000001.1"/>
</dbReference>
<evidence type="ECO:0000256" key="1">
    <source>
        <dbReference type="ARBA" id="ARBA00022475"/>
    </source>
</evidence>
<comment type="function">
    <text evidence="7">Essential cell division protein. May link together the upstream cell division proteins, which are predominantly cytoplasmic, with the downstream cell division proteins, which are predominantly periplasmic.</text>
</comment>
<dbReference type="OrthoDB" id="7061211at2"/>
<evidence type="ECO:0000313" key="9">
    <source>
        <dbReference type="Proteomes" id="UP000023268"/>
    </source>
</evidence>
<dbReference type="PANTHER" id="PTHR37485">
    <property type="entry name" value="CELL DIVISION PROTEIN FTSB"/>
    <property type="match status" value="1"/>
</dbReference>
<proteinExistence type="inferred from homology"/>
<dbReference type="STRING" id="1458275.AZ34_12460"/>